<evidence type="ECO:0000259" key="1">
    <source>
        <dbReference type="PROSITE" id="PS51085"/>
    </source>
</evidence>
<dbReference type="Gene3D" id="3.30.420.480">
    <property type="entry name" value="Domain of unknown function (DUF4445)"/>
    <property type="match status" value="1"/>
</dbReference>
<dbReference type="PANTHER" id="PTHR42895:SF2">
    <property type="entry name" value="IRON-SULFUR CLUSTER PROTEIN"/>
    <property type="match status" value="1"/>
</dbReference>
<dbReference type="PROSITE" id="PS51085">
    <property type="entry name" value="2FE2S_FER_2"/>
    <property type="match status" value="1"/>
</dbReference>
<dbReference type="Pfam" id="PF00111">
    <property type="entry name" value="Fer2"/>
    <property type="match status" value="1"/>
</dbReference>
<organism evidence="2">
    <name type="scientific">marine sediment metagenome</name>
    <dbReference type="NCBI Taxonomy" id="412755"/>
    <lineage>
        <taxon>unclassified sequences</taxon>
        <taxon>metagenomes</taxon>
        <taxon>ecological metagenomes</taxon>
    </lineage>
</organism>
<gene>
    <name evidence="2" type="ORF">S03H2_44075</name>
</gene>
<dbReference type="InterPro" id="IPR041414">
    <property type="entry name" value="Raco-like_middle"/>
</dbReference>
<name>X1HXZ4_9ZZZZ</name>
<comment type="caution">
    <text evidence="2">The sequence shown here is derived from an EMBL/GenBank/DDBJ whole genome shotgun (WGS) entry which is preliminary data.</text>
</comment>
<dbReference type="CDD" id="cd00207">
    <property type="entry name" value="fer2"/>
    <property type="match status" value="1"/>
</dbReference>
<dbReference type="InterPro" id="IPR001041">
    <property type="entry name" value="2Fe-2S_ferredoxin-type"/>
</dbReference>
<feature type="non-terminal residue" evidence="2">
    <location>
        <position position="191"/>
    </location>
</feature>
<dbReference type="AlphaFoldDB" id="X1HXZ4"/>
<sequence length="191" mass="21412">MARVFFPQFKKGKQGIEIEKGSILSSARKLGIEIPSECGGRGLCGKCKVRVEGKEALTPRTEIEKSFKLGRDERLACQARVLRSGSIRVFIKSLGKYTILSDTVKDKIKLEPFVYRKNDKIYWQDRQLDESKDGIYGLAIDVGTTTLASQIIDLESGERIATFVGKNPQASFGDDVISRIDYTMRNKNGLR</sequence>
<dbReference type="InterPro" id="IPR012675">
    <property type="entry name" value="Beta-grasp_dom_sf"/>
</dbReference>
<dbReference type="Pfam" id="PF17651">
    <property type="entry name" value="Raco_middle"/>
    <property type="match status" value="1"/>
</dbReference>
<dbReference type="PANTHER" id="PTHR42895">
    <property type="entry name" value="IRON-SULFUR CLUSTER-BINDING PROTEIN-RELATED"/>
    <property type="match status" value="1"/>
</dbReference>
<dbReference type="SUPFAM" id="SSF54292">
    <property type="entry name" value="2Fe-2S ferredoxin-like"/>
    <property type="match status" value="1"/>
</dbReference>
<proteinExistence type="predicted"/>
<dbReference type="InterPro" id="IPR036010">
    <property type="entry name" value="2Fe-2S_ferredoxin-like_sf"/>
</dbReference>
<protein>
    <recommendedName>
        <fullName evidence="1">2Fe-2S ferredoxin-type domain-containing protein</fullName>
    </recommendedName>
</protein>
<dbReference type="Gene3D" id="3.10.20.30">
    <property type="match status" value="1"/>
</dbReference>
<dbReference type="EMBL" id="BARU01027535">
    <property type="protein sequence ID" value="GAH75006.1"/>
    <property type="molecule type" value="Genomic_DNA"/>
</dbReference>
<evidence type="ECO:0000313" key="2">
    <source>
        <dbReference type="EMBL" id="GAH75006.1"/>
    </source>
</evidence>
<dbReference type="InterPro" id="IPR042259">
    <property type="entry name" value="Raco-like_middle_sf"/>
</dbReference>
<dbReference type="InterPro" id="IPR052911">
    <property type="entry name" value="Corrinoid_activation_enz"/>
</dbReference>
<dbReference type="GO" id="GO:0051536">
    <property type="term" value="F:iron-sulfur cluster binding"/>
    <property type="evidence" value="ECO:0007669"/>
    <property type="project" value="InterPro"/>
</dbReference>
<reference evidence="2" key="1">
    <citation type="journal article" date="2014" name="Front. Microbiol.">
        <title>High frequency of phylogenetically diverse reductive dehalogenase-homologous genes in deep subseafloor sedimentary metagenomes.</title>
        <authorList>
            <person name="Kawai M."/>
            <person name="Futagami T."/>
            <person name="Toyoda A."/>
            <person name="Takaki Y."/>
            <person name="Nishi S."/>
            <person name="Hori S."/>
            <person name="Arai W."/>
            <person name="Tsubouchi T."/>
            <person name="Morono Y."/>
            <person name="Uchiyama I."/>
            <person name="Ito T."/>
            <person name="Fujiyama A."/>
            <person name="Inagaki F."/>
            <person name="Takami H."/>
        </authorList>
    </citation>
    <scope>NUCLEOTIDE SEQUENCE</scope>
    <source>
        <strain evidence="2">Expedition CK06-06</strain>
    </source>
</reference>
<accession>X1HXZ4</accession>
<feature type="domain" description="2Fe-2S ferredoxin-type" evidence="1">
    <location>
        <begin position="2"/>
        <end position="95"/>
    </location>
</feature>